<dbReference type="RefSeq" id="WP_127568162.1">
    <property type="nucleotide sequence ID" value="NZ_BMFB01000001.1"/>
</dbReference>
<dbReference type="GO" id="GO:0005737">
    <property type="term" value="C:cytoplasm"/>
    <property type="evidence" value="ECO:0007669"/>
    <property type="project" value="UniProtKB-SubCell"/>
</dbReference>
<gene>
    <name evidence="8" type="primary">cmk</name>
    <name evidence="9" type="ORF">X907_2341</name>
</gene>
<comment type="similarity">
    <text evidence="1 8">Belongs to the cytidylate kinase family. Type 1 subfamily.</text>
</comment>
<dbReference type="EMBL" id="CP018911">
    <property type="protein sequence ID" value="AZU04856.1"/>
    <property type="molecule type" value="Genomic_DNA"/>
</dbReference>
<evidence type="ECO:0000313" key="10">
    <source>
        <dbReference type="Proteomes" id="UP000286954"/>
    </source>
</evidence>
<evidence type="ECO:0000256" key="2">
    <source>
        <dbReference type="ARBA" id="ARBA00022679"/>
    </source>
</evidence>
<dbReference type="EC" id="2.7.4.25" evidence="8"/>
<dbReference type="Gene3D" id="3.40.50.300">
    <property type="entry name" value="P-loop containing nucleotide triphosphate hydrolases"/>
    <property type="match status" value="1"/>
</dbReference>
<dbReference type="InterPro" id="IPR027417">
    <property type="entry name" value="P-loop_NTPase"/>
</dbReference>
<evidence type="ECO:0000256" key="5">
    <source>
        <dbReference type="ARBA" id="ARBA00022840"/>
    </source>
</evidence>
<comment type="catalytic activity">
    <reaction evidence="7 8">
        <text>CMP + ATP = CDP + ADP</text>
        <dbReference type="Rhea" id="RHEA:11600"/>
        <dbReference type="ChEBI" id="CHEBI:30616"/>
        <dbReference type="ChEBI" id="CHEBI:58069"/>
        <dbReference type="ChEBI" id="CHEBI:60377"/>
        <dbReference type="ChEBI" id="CHEBI:456216"/>
        <dbReference type="EC" id="2.7.4.25"/>
    </reaction>
</comment>
<dbReference type="InterPro" id="IPR003136">
    <property type="entry name" value="Cytidylate_kin"/>
</dbReference>
<evidence type="ECO:0000256" key="4">
    <source>
        <dbReference type="ARBA" id="ARBA00022777"/>
    </source>
</evidence>
<comment type="subcellular location">
    <subcellularLocation>
        <location evidence="8">Cytoplasm</location>
    </subcellularLocation>
</comment>
<keyword evidence="5 8" id="KW-0067">ATP-binding</keyword>
<feature type="binding site" evidence="8">
    <location>
        <begin position="7"/>
        <end position="15"/>
    </location>
    <ligand>
        <name>ATP</name>
        <dbReference type="ChEBI" id="CHEBI:30616"/>
    </ligand>
</feature>
<dbReference type="HAMAP" id="MF_00238">
    <property type="entry name" value="Cytidyl_kinase_type1"/>
    <property type="match status" value="1"/>
</dbReference>
<dbReference type="GO" id="GO:0005524">
    <property type="term" value="F:ATP binding"/>
    <property type="evidence" value="ECO:0007669"/>
    <property type="project" value="UniProtKB-UniRule"/>
</dbReference>
<proteinExistence type="inferred from homology"/>
<dbReference type="CDD" id="cd02020">
    <property type="entry name" value="CMPK"/>
    <property type="match status" value="1"/>
</dbReference>
<name>A0A3T0EC38_9PROT</name>
<dbReference type="KEGG" id="gak:X907_2341"/>
<organism evidence="9 10">
    <name type="scientific">Glycocaulis alkaliphilus</name>
    <dbReference type="NCBI Taxonomy" id="1434191"/>
    <lineage>
        <taxon>Bacteria</taxon>
        <taxon>Pseudomonadati</taxon>
        <taxon>Pseudomonadota</taxon>
        <taxon>Alphaproteobacteria</taxon>
        <taxon>Maricaulales</taxon>
        <taxon>Maricaulaceae</taxon>
        <taxon>Glycocaulis</taxon>
    </lineage>
</organism>
<keyword evidence="10" id="KW-1185">Reference proteome</keyword>
<dbReference type="SUPFAM" id="SSF52540">
    <property type="entry name" value="P-loop containing nucleoside triphosphate hydrolases"/>
    <property type="match status" value="1"/>
</dbReference>
<sequence length="208" mass="21458">MLIAVDGPLASGKGTIARALSAKFGLPHLDTGTLYRAVAVAVLDAGNDPADAGAAEAAARDLDPASIDEAKIRTAGAGAAASIVSAHPKVRAALKEVQQEFARQPGGAVLDGRDIGTVIAPDADVKLFVTASAEVRASRRWSELVGRGENVSLEQIMSQLAERDGRDASRPDAPLLKADDAVELDTTDMDEGEAIRAAIAIVEGRTAR</sequence>
<evidence type="ECO:0000256" key="7">
    <source>
        <dbReference type="ARBA" id="ARBA00048478"/>
    </source>
</evidence>
<dbReference type="Pfam" id="PF02224">
    <property type="entry name" value="Cytidylate_kin"/>
    <property type="match status" value="1"/>
</dbReference>
<dbReference type="GO" id="GO:0006220">
    <property type="term" value="P:pyrimidine nucleotide metabolic process"/>
    <property type="evidence" value="ECO:0007669"/>
    <property type="project" value="UniProtKB-UniRule"/>
</dbReference>
<accession>A0A3T0EC38</accession>
<comment type="catalytic activity">
    <reaction evidence="6 8">
        <text>dCMP + ATP = dCDP + ADP</text>
        <dbReference type="Rhea" id="RHEA:25094"/>
        <dbReference type="ChEBI" id="CHEBI:30616"/>
        <dbReference type="ChEBI" id="CHEBI:57566"/>
        <dbReference type="ChEBI" id="CHEBI:58593"/>
        <dbReference type="ChEBI" id="CHEBI:456216"/>
        <dbReference type="EC" id="2.7.4.25"/>
    </reaction>
</comment>
<dbReference type="GO" id="GO:0036431">
    <property type="term" value="F:dCMP kinase activity"/>
    <property type="evidence" value="ECO:0007669"/>
    <property type="project" value="InterPro"/>
</dbReference>
<evidence type="ECO:0000313" key="9">
    <source>
        <dbReference type="EMBL" id="AZU04856.1"/>
    </source>
</evidence>
<keyword evidence="4 8" id="KW-0418">Kinase</keyword>
<evidence type="ECO:0000256" key="6">
    <source>
        <dbReference type="ARBA" id="ARBA00047615"/>
    </source>
</evidence>
<evidence type="ECO:0000256" key="8">
    <source>
        <dbReference type="HAMAP-Rule" id="MF_00238"/>
    </source>
</evidence>
<keyword evidence="2 8" id="KW-0808">Transferase</keyword>
<reference evidence="9 10" key="1">
    <citation type="submission" date="2016-12" db="EMBL/GenBank/DDBJ databases">
        <title>The genome of dimorphic prosthecate Glycocaulis alkaliphilus 6b-8t, isolated from crude oil dictates its adaptability in petroleum environments.</title>
        <authorList>
            <person name="Wu X.-L."/>
            <person name="Geng S."/>
        </authorList>
    </citation>
    <scope>NUCLEOTIDE SEQUENCE [LARGE SCALE GENOMIC DNA]</scope>
    <source>
        <strain evidence="9 10">6B-8</strain>
    </source>
</reference>
<dbReference type="AlphaFoldDB" id="A0A3T0EC38"/>
<keyword evidence="3 8" id="KW-0547">Nucleotide-binding</keyword>
<protein>
    <recommendedName>
        <fullName evidence="8">Cytidylate kinase</fullName>
        <shortName evidence="8">CK</shortName>
        <ecNumber evidence="8">2.7.4.25</ecNumber>
    </recommendedName>
    <alternativeName>
        <fullName evidence="8">Cytidine monophosphate kinase</fullName>
        <shortName evidence="8">CMP kinase</shortName>
    </alternativeName>
</protein>
<dbReference type="Proteomes" id="UP000286954">
    <property type="component" value="Chromosome"/>
</dbReference>
<dbReference type="GO" id="GO:0036430">
    <property type="term" value="F:CMP kinase activity"/>
    <property type="evidence" value="ECO:0007669"/>
    <property type="project" value="RHEA"/>
</dbReference>
<dbReference type="OrthoDB" id="9807434at2"/>
<evidence type="ECO:0000256" key="3">
    <source>
        <dbReference type="ARBA" id="ARBA00022741"/>
    </source>
</evidence>
<evidence type="ECO:0000256" key="1">
    <source>
        <dbReference type="ARBA" id="ARBA00009427"/>
    </source>
</evidence>
<dbReference type="NCBIfam" id="TIGR00017">
    <property type="entry name" value="cmk"/>
    <property type="match status" value="1"/>
</dbReference>
<dbReference type="InterPro" id="IPR011994">
    <property type="entry name" value="Cytidylate_kinase_dom"/>
</dbReference>
<keyword evidence="8" id="KW-0963">Cytoplasm</keyword>